<feature type="domain" description="Streptomyces killer toxin-like beta/gamma crystallin" evidence="2">
    <location>
        <begin position="53"/>
        <end position="95"/>
    </location>
</feature>
<keyword evidence="4" id="KW-1185">Reference proteome</keyword>
<feature type="signal peptide" evidence="1">
    <location>
        <begin position="1"/>
        <end position="37"/>
    </location>
</feature>
<dbReference type="Proteomes" id="UP001152519">
    <property type="component" value="Unassembled WGS sequence"/>
</dbReference>
<accession>A0A9W4E3S2</accession>
<evidence type="ECO:0000259" key="2">
    <source>
        <dbReference type="Pfam" id="PF09076"/>
    </source>
</evidence>
<feature type="chain" id="PRO_5040893902" description="Streptomyces killer toxin-like beta/gamma crystallin domain-containing protein" evidence="1">
    <location>
        <begin position="38"/>
        <end position="127"/>
    </location>
</feature>
<dbReference type="Gene3D" id="2.60.20.30">
    <property type="match status" value="1"/>
</dbReference>
<evidence type="ECO:0000313" key="4">
    <source>
        <dbReference type="Proteomes" id="UP001152519"/>
    </source>
</evidence>
<dbReference type="RefSeq" id="WP_251500192.1">
    <property type="nucleotide sequence ID" value="NZ_CAJSLV010000104.1"/>
</dbReference>
<dbReference type="AlphaFoldDB" id="A0A9W4E3S2"/>
<keyword evidence="1" id="KW-0732">Signal</keyword>
<evidence type="ECO:0000256" key="1">
    <source>
        <dbReference type="SAM" id="SignalP"/>
    </source>
</evidence>
<dbReference type="InterPro" id="IPR015791">
    <property type="entry name" value="Antimic/Inh_G_crystallin-like"/>
</dbReference>
<evidence type="ECO:0000313" key="3">
    <source>
        <dbReference type="EMBL" id="CAG6398600.1"/>
    </source>
</evidence>
<dbReference type="EMBL" id="CAJSLV010000104">
    <property type="protein sequence ID" value="CAG6398600.1"/>
    <property type="molecule type" value="Genomic_DNA"/>
</dbReference>
<protein>
    <recommendedName>
        <fullName evidence="2">Streptomyces killer toxin-like beta/gamma crystallin domain-containing protein</fullName>
    </recommendedName>
</protein>
<dbReference type="InterPro" id="IPR015161">
    <property type="entry name" value="Sklp_toxin_b/g_crystallin"/>
</dbReference>
<organism evidence="3 4">
    <name type="scientific">Actinacidiphila cocklensis</name>
    <dbReference type="NCBI Taxonomy" id="887465"/>
    <lineage>
        <taxon>Bacteria</taxon>
        <taxon>Bacillati</taxon>
        <taxon>Actinomycetota</taxon>
        <taxon>Actinomycetes</taxon>
        <taxon>Kitasatosporales</taxon>
        <taxon>Streptomycetaceae</taxon>
        <taxon>Actinacidiphila</taxon>
    </lineage>
</organism>
<comment type="caution">
    <text evidence="3">The sequence shown here is derived from an EMBL/GenBank/DDBJ whole genome shotgun (WGS) entry which is preliminary data.</text>
</comment>
<sequence>MKTNHTFRVEGLAKKIAVTAIAAAGLALMIPATPAAAANSVDCHWPQTIDEYARITTSNGLPRCYANAGAIDVNLGDIAEFHSGNNKVTFFYTIDANGYQNAITLEKWQTQGMSFGLTARVTALVIW</sequence>
<reference evidence="3" key="1">
    <citation type="submission" date="2021-05" db="EMBL/GenBank/DDBJ databases">
        <authorList>
            <person name="Arsene-Ploetze F."/>
        </authorList>
    </citation>
    <scope>NUCLEOTIDE SEQUENCE</scope>
    <source>
        <strain evidence="3">DSM 42138</strain>
    </source>
</reference>
<proteinExistence type="predicted"/>
<gene>
    <name evidence="3" type="ORF">SCOCK_700013</name>
</gene>
<dbReference type="Pfam" id="PF09076">
    <property type="entry name" value="Crystall_2"/>
    <property type="match status" value="1"/>
</dbReference>
<name>A0A9W4E3S2_9ACTN</name>